<organism evidence="2 3">
    <name type="scientific">Austropuccinia psidii MF-1</name>
    <dbReference type="NCBI Taxonomy" id="1389203"/>
    <lineage>
        <taxon>Eukaryota</taxon>
        <taxon>Fungi</taxon>
        <taxon>Dikarya</taxon>
        <taxon>Basidiomycota</taxon>
        <taxon>Pucciniomycotina</taxon>
        <taxon>Pucciniomycetes</taxon>
        <taxon>Pucciniales</taxon>
        <taxon>Sphaerophragmiaceae</taxon>
        <taxon>Austropuccinia</taxon>
    </lineage>
</organism>
<protein>
    <submittedName>
        <fullName evidence="2">Uncharacterized protein</fullName>
    </submittedName>
</protein>
<dbReference type="EMBL" id="AVOT02029815">
    <property type="protein sequence ID" value="MBW0522791.1"/>
    <property type="molecule type" value="Genomic_DNA"/>
</dbReference>
<dbReference type="AlphaFoldDB" id="A0A9Q3HYH3"/>
<keyword evidence="3" id="KW-1185">Reference proteome</keyword>
<evidence type="ECO:0000313" key="3">
    <source>
        <dbReference type="Proteomes" id="UP000765509"/>
    </source>
</evidence>
<feature type="compositionally biased region" description="Basic and acidic residues" evidence="1">
    <location>
        <begin position="58"/>
        <end position="70"/>
    </location>
</feature>
<comment type="caution">
    <text evidence="2">The sequence shown here is derived from an EMBL/GenBank/DDBJ whole genome shotgun (WGS) entry which is preliminary data.</text>
</comment>
<feature type="compositionally biased region" description="Basic and acidic residues" evidence="1">
    <location>
        <begin position="24"/>
        <end position="36"/>
    </location>
</feature>
<proteinExistence type="predicted"/>
<reference evidence="2" key="1">
    <citation type="submission" date="2021-03" db="EMBL/GenBank/DDBJ databases">
        <title>Draft genome sequence of rust myrtle Austropuccinia psidii MF-1, a brazilian biotype.</title>
        <authorList>
            <person name="Quecine M.C."/>
            <person name="Pachon D.M.R."/>
            <person name="Bonatelli M.L."/>
            <person name="Correr F.H."/>
            <person name="Franceschini L.M."/>
            <person name="Leite T.F."/>
            <person name="Margarido G.R.A."/>
            <person name="Almeida C.A."/>
            <person name="Ferrarezi J.A."/>
            <person name="Labate C.A."/>
        </authorList>
    </citation>
    <scope>NUCLEOTIDE SEQUENCE</scope>
    <source>
        <strain evidence="2">MF-1</strain>
    </source>
</reference>
<evidence type="ECO:0000256" key="1">
    <source>
        <dbReference type="SAM" id="MobiDB-lite"/>
    </source>
</evidence>
<feature type="region of interest" description="Disordered" evidence="1">
    <location>
        <begin position="21"/>
        <end position="77"/>
    </location>
</feature>
<name>A0A9Q3HYH3_9BASI</name>
<dbReference type="Proteomes" id="UP000765509">
    <property type="component" value="Unassembled WGS sequence"/>
</dbReference>
<sequence length="102" mass="11856">MCHGGSYGSKSGLALGNQELTWRAPKDIRNNKELISLKKKKGKDKYSKDKRQDKRQKAKDNKRSQPREASVHCFNLPEKGMELVKDMTTNYTDRQGRKERRC</sequence>
<gene>
    <name evidence="2" type="ORF">O181_062506</name>
</gene>
<evidence type="ECO:0000313" key="2">
    <source>
        <dbReference type="EMBL" id="MBW0522791.1"/>
    </source>
</evidence>
<accession>A0A9Q3HYH3</accession>